<evidence type="ECO:0000313" key="1">
    <source>
        <dbReference type="EMBL" id="QTA85602.1"/>
    </source>
</evidence>
<dbReference type="EMBL" id="CP061800">
    <property type="protein sequence ID" value="QTA85602.1"/>
    <property type="molecule type" value="Genomic_DNA"/>
</dbReference>
<name>A0A975GLC0_9BACT</name>
<keyword evidence="2" id="KW-1185">Reference proteome</keyword>
<evidence type="ECO:0000313" key="2">
    <source>
        <dbReference type="Proteomes" id="UP000663722"/>
    </source>
</evidence>
<dbReference type="AlphaFoldDB" id="A0A975GLC0"/>
<gene>
    <name evidence="1" type="ORF">dnm_016130</name>
</gene>
<protein>
    <submittedName>
        <fullName evidence="1">Uncharacterized protein</fullName>
    </submittedName>
</protein>
<organism evidence="1 2">
    <name type="scientific">Desulfonema magnum</name>
    <dbReference type="NCBI Taxonomy" id="45655"/>
    <lineage>
        <taxon>Bacteria</taxon>
        <taxon>Pseudomonadati</taxon>
        <taxon>Thermodesulfobacteriota</taxon>
        <taxon>Desulfobacteria</taxon>
        <taxon>Desulfobacterales</taxon>
        <taxon>Desulfococcaceae</taxon>
        <taxon>Desulfonema</taxon>
    </lineage>
</organism>
<sequence length="103" mass="11590">MIGYENFFMAVYNFLLLVKKDDKIFLNYGIRKNMTEYSGPVPAANPGNYSIEAPGSWLLCAYENAASLLPAQILRISSPNLTLSFLRENACFPIRFKSKEGKS</sequence>
<accession>A0A975GLC0</accession>
<proteinExistence type="predicted"/>
<reference evidence="1" key="1">
    <citation type="journal article" date="2021" name="Microb. Physiol.">
        <title>Proteogenomic Insights into the Physiology of Marine, Sulfate-Reducing, Filamentous Desulfonema limicola and Desulfonema magnum.</title>
        <authorList>
            <person name="Schnaars V."/>
            <person name="Wohlbrand L."/>
            <person name="Scheve S."/>
            <person name="Hinrichs C."/>
            <person name="Reinhardt R."/>
            <person name="Rabus R."/>
        </authorList>
    </citation>
    <scope>NUCLEOTIDE SEQUENCE</scope>
    <source>
        <strain evidence="1">4be13</strain>
    </source>
</reference>
<dbReference type="KEGG" id="dmm:dnm_016130"/>
<dbReference type="Proteomes" id="UP000663722">
    <property type="component" value="Chromosome"/>
</dbReference>